<dbReference type="CDD" id="cd00028">
    <property type="entry name" value="B_lectin"/>
    <property type="match status" value="1"/>
</dbReference>
<dbReference type="InterPro" id="IPR036426">
    <property type="entry name" value="Bulb-type_lectin_dom_sf"/>
</dbReference>
<gene>
    <name evidence="6" type="ORF">V6N12_024989</name>
</gene>
<organism evidence="6 7">
    <name type="scientific">Hibiscus sabdariffa</name>
    <name type="common">roselle</name>
    <dbReference type="NCBI Taxonomy" id="183260"/>
    <lineage>
        <taxon>Eukaryota</taxon>
        <taxon>Viridiplantae</taxon>
        <taxon>Streptophyta</taxon>
        <taxon>Embryophyta</taxon>
        <taxon>Tracheophyta</taxon>
        <taxon>Spermatophyta</taxon>
        <taxon>Magnoliopsida</taxon>
        <taxon>eudicotyledons</taxon>
        <taxon>Gunneridae</taxon>
        <taxon>Pentapetalae</taxon>
        <taxon>rosids</taxon>
        <taxon>malvids</taxon>
        <taxon>Malvales</taxon>
        <taxon>Malvaceae</taxon>
        <taxon>Malvoideae</taxon>
        <taxon>Hibiscus</taxon>
    </lineage>
</organism>
<dbReference type="PANTHER" id="PTHR32444:SF63">
    <property type="entry name" value="G-TYPE LECTIN S-RECEPTOR-LIKE SERINE_THREONINE-PROTEIN KINASE RKS1"/>
    <property type="match status" value="1"/>
</dbReference>
<dbReference type="SUPFAM" id="SSF51110">
    <property type="entry name" value="alpha-D-mannose-specific plant lectins"/>
    <property type="match status" value="1"/>
</dbReference>
<keyword evidence="3" id="KW-0325">Glycoprotein</keyword>
<sequence>MYFVKWLIRILLIFILSHFSFAADTITLDHFIQDNNDEVIVSAGNIFALGFFSPATSTTNRYVGIWYYQIPVKTVIWVANRDNPINDASGILRIDARGNLALFQGNQTLPVWSTNISTAGSGNSFAQILDSGNLVLLQNDTGKELLWQSFGHPTNTWLSHMKIGFNLRTGLNQTYTSWKSPDDPGVGNYTFRMNPGVSPQMVLYKGSVPVWRSGTWTGKMWSGIPEMAQNFLFNDTFVDTDDELSFSSDTISASLITRYVTNETGVTQRILWNNASQSWSISYTAPNEPCDFYGHCGPNVVPLNGGTERWRVAFPDSREPTPDLRAFVALDLELDSCDDLARGLLESTIEYFDKHYGIDVESRVVNQLSDLITQMDNENHKTSSLPQSQRGAVVEVNGPYDFRLLLMAKVEYLRAGHKFEYGASHKVGSVGDGIRIWNIDPDLQLIVSTLALLFESAFSSEVHQIKKCMTQMFLLAGPRILSKRLSIIIEGESLMNGGTTFVIYMVFYKMVLGQSLSGDAIIETLANVLLRALCITITFGISSVSWLEFIFIDTLIENTFTLVVSFIVYFTVQEGFFSNDEEFGSVDWPTVKKTKVEAVRT</sequence>
<reference evidence="6 7" key="1">
    <citation type="journal article" date="2024" name="G3 (Bethesda)">
        <title>Genome assembly of Hibiscus sabdariffa L. provides insights into metabolisms of medicinal natural products.</title>
        <authorList>
            <person name="Kim T."/>
        </authorList>
    </citation>
    <scope>NUCLEOTIDE SEQUENCE [LARGE SCALE GENOMIC DNA]</scope>
    <source>
        <strain evidence="6">TK-2024</strain>
        <tissue evidence="6">Old leaves</tissue>
    </source>
</reference>
<dbReference type="InterPro" id="IPR001480">
    <property type="entry name" value="Bulb-type_lectin_dom"/>
</dbReference>
<evidence type="ECO:0000256" key="2">
    <source>
        <dbReference type="ARBA" id="ARBA00023157"/>
    </source>
</evidence>
<evidence type="ECO:0000313" key="6">
    <source>
        <dbReference type="EMBL" id="KAK8498326.1"/>
    </source>
</evidence>
<feature type="signal peptide" evidence="4">
    <location>
        <begin position="1"/>
        <end position="22"/>
    </location>
</feature>
<keyword evidence="7" id="KW-1185">Reference proteome</keyword>
<name>A0ABR2AVX5_9ROSI</name>
<feature type="domain" description="Bulb-type lectin" evidence="5">
    <location>
        <begin position="25"/>
        <end position="149"/>
    </location>
</feature>
<evidence type="ECO:0000256" key="4">
    <source>
        <dbReference type="SAM" id="SignalP"/>
    </source>
</evidence>
<evidence type="ECO:0000313" key="7">
    <source>
        <dbReference type="Proteomes" id="UP001472677"/>
    </source>
</evidence>
<dbReference type="InterPro" id="IPR000858">
    <property type="entry name" value="S_locus_glycoprot_dom"/>
</dbReference>
<dbReference type="Gene3D" id="2.90.10.10">
    <property type="entry name" value="Bulb-type lectin domain"/>
    <property type="match status" value="1"/>
</dbReference>
<dbReference type="SMART" id="SM00108">
    <property type="entry name" value="B_lectin"/>
    <property type="match status" value="1"/>
</dbReference>
<dbReference type="EMBL" id="JBBPBM010000270">
    <property type="protein sequence ID" value="KAK8498326.1"/>
    <property type="molecule type" value="Genomic_DNA"/>
</dbReference>
<proteinExistence type="predicted"/>
<evidence type="ECO:0000259" key="5">
    <source>
        <dbReference type="PROSITE" id="PS50927"/>
    </source>
</evidence>
<accession>A0ABR2AVX5</accession>
<dbReference type="Proteomes" id="UP001472677">
    <property type="component" value="Unassembled WGS sequence"/>
</dbReference>
<evidence type="ECO:0000256" key="3">
    <source>
        <dbReference type="ARBA" id="ARBA00023180"/>
    </source>
</evidence>
<dbReference type="Pfam" id="PF00954">
    <property type="entry name" value="S_locus_glycop"/>
    <property type="match status" value="1"/>
</dbReference>
<dbReference type="PANTHER" id="PTHR32444">
    <property type="entry name" value="BULB-TYPE LECTIN DOMAIN-CONTAINING PROTEIN"/>
    <property type="match status" value="1"/>
</dbReference>
<comment type="caution">
    <text evidence="6">The sequence shown here is derived from an EMBL/GenBank/DDBJ whole genome shotgun (WGS) entry which is preliminary data.</text>
</comment>
<evidence type="ECO:0000256" key="1">
    <source>
        <dbReference type="ARBA" id="ARBA00022729"/>
    </source>
</evidence>
<protein>
    <recommendedName>
        <fullName evidence="5">Bulb-type lectin domain-containing protein</fullName>
    </recommendedName>
</protein>
<feature type="chain" id="PRO_5046734255" description="Bulb-type lectin domain-containing protein" evidence="4">
    <location>
        <begin position="23"/>
        <end position="601"/>
    </location>
</feature>
<keyword evidence="1 4" id="KW-0732">Signal</keyword>
<dbReference type="Pfam" id="PF01453">
    <property type="entry name" value="B_lectin"/>
    <property type="match status" value="1"/>
</dbReference>
<keyword evidence="2" id="KW-1015">Disulfide bond</keyword>
<dbReference type="PROSITE" id="PS50927">
    <property type="entry name" value="BULB_LECTIN"/>
    <property type="match status" value="1"/>
</dbReference>